<reference evidence="5" key="1">
    <citation type="submission" date="2020-12" db="EMBL/GenBank/DDBJ databases">
        <title>Antrihabitans popcorni sp. nov. and Antrihabitans auranticaus sp. nov., isolated from a larva cave.</title>
        <authorList>
            <person name="Lee S.D."/>
            <person name="Kim I.S."/>
        </authorList>
    </citation>
    <scope>NUCLEOTIDE SEQUENCE</scope>
    <source>
        <strain evidence="5">YC3-6</strain>
    </source>
</reference>
<sequence>MKGLGELEADVMNVLWATPEPLTVRDLVERTSERKQSAYTTILTVVTHLYEKGWVVRDKQGRGYLYRPTRTREEATSRALRDILDASTDSAAVLLHLAKTVSASESEALRRGLSGKDARS</sequence>
<keyword evidence="3" id="KW-0238">DNA-binding</keyword>
<comment type="caution">
    <text evidence="5">The sequence shown here is derived from an EMBL/GenBank/DDBJ whole genome shotgun (WGS) entry which is preliminary data.</text>
</comment>
<dbReference type="Pfam" id="PF03965">
    <property type="entry name" value="Penicillinase_R"/>
    <property type="match status" value="1"/>
</dbReference>
<dbReference type="PIRSF" id="PIRSF019455">
    <property type="entry name" value="CopR_AtkY"/>
    <property type="match status" value="1"/>
</dbReference>
<gene>
    <name evidence="5" type="ORF">JGU71_18110</name>
</gene>
<comment type="similarity">
    <text evidence="1">Belongs to the BlaI transcriptional regulatory family.</text>
</comment>
<dbReference type="InterPro" id="IPR005650">
    <property type="entry name" value="BlaI_family"/>
</dbReference>
<accession>A0A934NT35</accession>
<dbReference type="GO" id="GO:0045892">
    <property type="term" value="P:negative regulation of DNA-templated transcription"/>
    <property type="evidence" value="ECO:0007669"/>
    <property type="project" value="InterPro"/>
</dbReference>
<dbReference type="InterPro" id="IPR036388">
    <property type="entry name" value="WH-like_DNA-bd_sf"/>
</dbReference>
<organism evidence="5 6">
    <name type="scientific">Antrihabitans stalagmiti</name>
    <dbReference type="NCBI Taxonomy" id="2799499"/>
    <lineage>
        <taxon>Bacteria</taxon>
        <taxon>Bacillati</taxon>
        <taxon>Actinomycetota</taxon>
        <taxon>Actinomycetes</taxon>
        <taxon>Mycobacteriales</taxon>
        <taxon>Nocardiaceae</taxon>
        <taxon>Antrihabitans</taxon>
    </lineage>
</organism>
<dbReference type="GO" id="GO:0003677">
    <property type="term" value="F:DNA binding"/>
    <property type="evidence" value="ECO:0007669"/>
    <property type="project" value="UniProtKB-KW"/>
</dbReference>
<keyword evidence="6" id="KW-1185">Reference proteome</keyword>
<proteinExistence type="inferred from homology"/>
<dbReference type="Proteomes" id="UP000655868">
    <property type="component" value="Unassembled WGS sequence"/>
</dbReference>
<dbReference type="EMBL" id="JAEMNV010000005">
    <property type="protein sequence ID" value="MBJ8340804.1"/>
    <property type="molecule type" value="Genomic_DNA"/>
</dbReference>
<dbReference type="Gene3D" id="6.10.140.850">
    <property type="match status" value="1"/>
</dbReference>
<protein>
    <submittedName>
        <fullName evidence="5">BlaI/MecI/CopY family transcriptional regulator</fullName>
    </submittedName>
</protein>
<evidence type="ECO:0000256" key="1">
    <source>
        <dbReference type="ARBA" id="ARBA00011046"/>
    </source>
</evidence>
<evidence type="ECO:0000256" key="3">
    <source>
        <dbReference type="ARBA" id="ARBA00023125"/>
    </source>
</evidence>
<name>A0A934NT35_9NOCA</name>
<keyword evidence="4" id="KW-0804">Transcription</keyword>
<dbReference type="SUPFAM" id="SSF46785">
    <property type="entry name" value="Winged helix' DNA-binding domain"/>
    <property type="match status" value="1"/>
</dbReference>
<dbReference type="AlphaFoldDB" id="A0A934NT35"/>
<evidence type="ECO:0000256" key="4">
    <source>
        <dbReference type="ARBA" id="ARBA00023163"/>
    </source>
</evidence>
<dbReference type="InterPro" id="IPR036390">
    <property type="entry name" value="WH_DNA-bd_sf"/>
</dbReference>
<evidence type="ECO:0000313" key="6">
    <source>
        <dbReference type="Proteomes" id="UP000655868"/>
    </source>
</evidence>
<evidence type="ECO:0000313" key="5">
    <source>
        <dbReference type="EMBL" id="MBJ8340804.1"/>
    </source>
</evidence>
<dbReference type="Gene3D" id="1.10.10.10">
    <property type="entry name" value="Winged helix-like DNA-binding domain superfamily/Winged helix DNA-binding domain"/>
    <property type="match status" value="1"/>
</dbReference>
<keyword evidence="2" id="KW-0805">Transcription regulation</keyword>
<evidence type="ECO:0000256" key="2">
    <source>
        <dbReference type="ARBA" id="ARBA00023015"/>
    </source>
</evidence>